<dbReference type="AlphaFoldDB" id="A0A195FN30"/>
<name>A0A195FN30_9HYME</name>
<evidence type="ECO:0000313" key="1">
    <source>
        <dbReference type="EMBL" id="KYN41717.1"/>
    </source>
</evidence>
<accession>A0A195FN30</accession>
<dbReference type="EMBL" id="KQ981430">
    <property type="protein sequence ID" value="KYN41717.1"/>
    <property type="molecule type" value="Genomic_DNA"/>
</dbReference>
<evidence type="ECO:0000313" key="2">
    <source>
        <dbReference type="Proteomes" id="UP000078541"/>
    </source>
</evidence>
<organism evidence="1 2">
    <name type="scientific">Trachymyrmex septentrionalis</name>
    <dbReference type="NCBI Taxonomy" id="34720"/>
    <lineage>
        <taxon>Eukaryota</taxon>
        <taxon>Metazoa</taxon>
        <taxon>Ecdysozoa</taxon>
        <taxon>Arthropoda</taxon>
        <taxon>Hexapoda</taxon>
        <taxon>Insecta</taxon>
        <taxon>Pterygota</taxon>
        <taxon>Neoptera</taxon>
        <taxon>Endopterygota</taxon>
        <taxon>Hymenoptera</taxon>
        <taxon>Apocrita</taxon>
        <taxon>Aculeata</taxon>
        <taxon>Formicoidea</taxon>
        <taxon>Formicidae</taxon>
        <taxon>Myrmicinae</taxon>
        <taxon>Trachymyrmex</taxon>
    </lineage>
</organism>
<protein>
    <submittedName>
        <fullName evidence="1">Uncharacterized protein</fullName>
    </submittedName>
</protein>
<keyword evidence="2" id="KW-1185">Reference proteome</keyword>
<reference evidence="1 2" key="1">
    <citation type="submission" date="2016-03" db="EMBL/GenBank/DDBJ databases">
        <title>Trachymyrmex septentrionalis WGS genome.</title>
        <authorList>
            <person name="Nygaard S."/>
            <person name="Hu H."/>
            <person name="Boomsma J."/>
            <person name="Zhang G."/>
        </authorList>
    </citation>
    <scope>NUCLEOTIDE SEQUENCE [LARGE SCALE GENOMIC DNA]</scope>
    <source>
        <strain evidence="1">Tsep2-gDNA-1</strain>
        <tissue evidence="1">Whole body</tissue>
    </source>
</reference>
<sequence>MLDAREEGERESTRRRWRLERTRERDWGGEEKRHVNPNMSVTSIALRQTANCFRTKALGANFEKQFAGTDG</sequence>
<gene>
    <name evidence="1" type="ORF">ALC56_03860</name>
</gene>
<proteinExistence type="predicted"/>
<dbReference type="Proteomes" id="UP000078541">
    <property type="component" value="Unassembled WGS sequence"/>
</dbReference>